<dbReference type="PANTHER" id="PTHR33295:SF18">
    <property type="entry name" value="AAA+ ATPASE DOMAIN-CONTAINING PROTEIN"/>
    <property type="match status" value="1"/>
</dbReference>
<proteinExistence type="predicted"/>
<dbReference type="InterPro" id="IPR041682">
    <property type="entry name" value="AAA_14"/>
</dbReference>
<evidence type="ECO:0000259" key="1">
    <source>
        <dbReference type="Pfam" id="PF13173"/>
    </source>
</evidence>
<dbReference type="AlphaFoldDB" id="A0A4Y8VNC6"/>
<feature type="domain" description="AAA" evidence="1">
    <location>
        <begin position="19"/>
        <end position="66"/>
    </location>
</feature>
<protein>
    <recommendedName>
        <fullName evidence="1">AAA domain-containing protein</fullName>
    </recommendedName>
</protein>
<sequence>MIIKRDYYLQQLISSKSNNLIKIVTGIRRSGKSFLLFNLFHNHLIETGIREDHIIEIALDNRLNKNALH</sequence>
<comment type="caution">
    <text evidence="2">The sequence shown here is derived from an EMBL/GenBank/DDBJ whole genome shotgun (WGS) entry which is preliminary data.</text>
</comment>
<evidence type="ECO:0000313" key="2">
    <source>
        <dbReference type="EMBL" id="TFH81876.1"/>
    </source>
</evidence>
<dbReference type="OrthoDB" id="9801840at2"/>
<evidence type="ECO:0000313" key="3">
    <source>
        <dbReference type="Proteomes" id="UP000297872"/>
    </source>
</evidence>
<dbReference type="EMBL" id="SGVY01000015">
    <property type="protein sequence ID" value="TFH81876.1"/>
    <property type="molecule type" value="Genomic_DNA"/>
</dbReference>
<keyword evidence="3" id="KW-1185">Reference proteome</keyword>
<gene>
    <name evidence="2" type="ORF">EXN75_07250</name>
</gene>
<organism evidence="2 3">
    <name type="scientific">Segatella hominis</name>
    <dbReference type="NCBI Taxonomy" id="2518605"/>
    <lineage>
        <taxon>Bacteria</taxon>
        <taxon>Pseudomonadati</taxon>
        <taxon>Bacteroidota</taxon>
        <taxon>Bacteroidia</taxon>
        <taxon>Bacteroidales</taxon>
        <taxon>Prevotellaceae</taxon>
        <taxon>Segatella</taxon>
    </lineage>
</organism>
<name>A0A4Y8VNC6_9BACT</name>
<dbReference type="Proteomes" id="UP000297872">
    <property type="component" value="Unassembled WGS sequence"/>
</dbReference>
<accession>A0A4Y8VNC6</accession>
<reference evidence="2 3" key="1">
    <citation type="submission" date="2019-02" db="EMBL/GenBank/DDBJ databases">
        <title>Draft Genome Sequence of the Prevotella sp. BCRC 81118, Isolated from Human Feces.</title>
        <authorList>
            <person name="Huang C.-H."/>
        </authorList>
    </citation>
    <scope>NUCLEOTIDE SEQUENCE [LARGE SCALE GENOMIC DNA]</scope>
    <source>
        <strain evidence="2 3">BCRC 81118</strain>
    </source>
</reference>
<dbReference type="PANTHER" id="PTHR33295">
    <property type="entry name" value="ATPASE"/>
    <property type="match status" value="1"/>
</dbReference>
<dbReference type="Pfam" id="PF13173">
    <property type="entry name" value="AAA_14"/>
    <property type="match status" value="1"/>
</dbReference>